<sequence length="50" mass="5923">MDYQKKDGEILLEWFVDPWVIHHPEGHTTAKLDGSNLEIMLEFIEKVQQL</sequence>
<reference evidence="1" key="1">
    <citation type="submission" date="2020-09" db="EMBL/GenBank/DDBJ databases">
        <title>De no assembly of potato wild relative species, Solanum commersonii.</title>
        <authorList>
            <person name="Cho K."/>
        </authorList>
    </citation>
    <scope>NUCLEOTIDE SEQUENCE</scope>
    <source>
        <strain evidence="1">LZ3.2</strain>
        <tissue evidence="1">Leaf</tissue>
    </source>
</reference>
<comment type="caution">
    <text evidence="1">The sequence shown here is derived from an EMBL/GenBank/DDBJ whole genome shotgun (WGS) entry which is preliminary data.</text>
</comment>
<protein>
    <submittedName>
        <fullName evidence="1">Uncharacterized protein</fullName>
    </submittedName>
</protein>
<dbReference type="Proteomes" id="UP000824120">
    <property type="component" value="Unassembled WGS sequence"/>
</dbReference>
<proteinExistence type="predicted"/>
<dbReference type="EMBL" id="JACXVP010000249">
    <property type="protein sequence ID" value="KAG5568100.1"/>
    <property type="molecule type" value="Genomic_DNA"/>
</dbReference>
<keyword evidence="2" id="KW-1185">Reference proteome</keyword>
<dbReference type="AlphaFoldDB" id="A0A9J5VY48"/>
<gene>
    <name evidence="1" type="ORF">H5410_064884</name>
</gene>
<evidence type="ECO:0000313" key="2">
    <source>
        <dbReference type="Proteomes" id="UP000824120"/>
    </source>
</evidence>
<accession>A0A9J5VY48</accession>
<dbReference type="OrthoDB" id="414698at2759"/>
<name>A0A9J5VY48_SOLCO</name>
<evidence type="ECO:0000313" key="1">
    <source>
        <dbReference type="EMBL" id="KAG5568100.1"/>
    </source>
</evidence>
<organism evidence="1 2">
    <name type="scientific">Solanum commersonii</name>
    <name type="common">Commerson's wild potato</name>
    <name type="synonym">Commerson's nightshade</name>
    <dbReference type="NCBI Taxonomy" id="4109"/>
    <lineage>
        <taxon>Eukaryota</taxon>
        <taxon>Viridiplantae</taxon>
        <taxon>Streptophyta</taxon>
        <taxon>Embryophyta</taxon>
        <taxon>Tracheophyta</taxon>
        <taxon>Spermatophyta</taxon>
        <taxon>Magnoliopsida</taxon>
        <taxon>eudicotyledons</taxon>
        <taxon>Gunneridae</taxon>
        <taxon>Pentapetalae</taxon>
        <taxon>asterids</taxon>
        <taxon>lamiids</taxon>
        <taxon>Solanales</taxon>
        <taxon>Solanaceae</taxon>
        <taxon>Solanoideae</taxon>
        <taxon>Solaneae</taxon>
        <taxon>Solanum</taxon>
    </lineage>
</organism>